<dbReference type="SMART" id="SM00086">
    <property type="entry name" value="PAC"/>
    <property type="match status" value="2"/>
</dbReference>
<dbReference type="SUPFAM" id="SSF55781">
    <property type="entry name" value="GAF domain-like"/>
    <property type="match status" value="1"/>
</dbReference>
<dbReference type="InterPro" id="IPR001610">
    <property type="entry name" value="PAC"/>
</dbReference>
<gene>
    <name evidence="25" type="ORF">C6P64_06670</name>
</gene>
<dbReference type="Gene3D" id="3.30.565.10">
    <property type="entry name" value="Histidine kinase-like ATPase, C-terminal domain"/>
    <property type="match status" value="1"/>
</dbReference>
<dbReference type="InterPro" id="IPR013656">
    <property type="entry name" value="PAS_4"/>
</dbReference>
<dbReference type="Pfam" id="PF13185">
    <property type="entry name" value="GAF_2"/>
    <property type="match status" value="1"/>
</dbReference>
<dbReference type="InterPro" id="IPR036890">
    <property type="entry name" value="HATPase_C_sf"/>
</dbReference>
<keyword evidence="5 19" id="KW-0597">Phosphoprotein</keyword>
<evidence type="ECO:0000256" key="9">
    <source>
        <dbReference type="ARBA" id="ARBA00022741"/>
    </source>
</evidence>
<dbReference type="Pfam" id="PF01627">
    <property type="entry name" value="Hpt"/>
    <property type="match status" value="1"/>
</dbReference>
<evidence type="ECO:0000256" key="6">
    <source>
        <dbReference type="ARBA" id="ARBA00022679"/>
    </source>
</evidence>
<evidence type="ECO:0000256" key="17">
    <source>
        <dbReference type="ARBA" id="ARBA00070152"/>
    </source>
</evidence>
<dbReference type="EC" id="2.7.13.3" evidence="3"/>
<dbReference type="RefSeq" id="WP_105747816.1">
    <property type="nucleotide sequence ID" value="NZ_PVLQ01000022.1"/>
</dbReference>
<protein>
    <recommendedName>
        <fullName evidence="17">Virulence sensor protein BvgS</fullName>
        <ecNumber evidence="3">2.7.13.3</ecNumber>
    </recommendedName>
</protein>
<evidence type="ECO:0000256" key="1">
    <source>
        <dbReference type="ARBA" id="ARBA00000085"/>
    </source>
</evidence>
<reference evidence="25 26" key="1">
    <citation type="submission" date="2018-03" db="EMBL/GenBank/DDBJ databases">
        <title>Comparative genomics illustrates the genes involved in a hyperalkaliphilic mechanisms of Serpentinomonas isolated from highly-alkaline calcium-rich serpentinized springs.</title>
        <authorList>
            <person name="Suzuki S."/>
            <person name="Ishii S."/>
            <person name="Walworth N."/>
            <person name="Bird L."/>
            <person name="Kuenen J.G."/>
            <person name="Nealson K.H."/>
        </authorList>
    </citation>
    <scope>NUCLEOTIDE SEQUENCE [LARGE SCALE GENOMIC DNA]</scope>
    <source>
        <strain evidence="25 26">P1</strain>
    </source>
</reference>
<evidence type="ECO:0000259" key="22">
    <source>
        <dbReference type="PROSITE" id="PS50110"/>
    </source>
</evidence>
<dbReference type="CDD" id="cd00082">
    <property type="entry name" value="HisKA"/>
    <property type="match status" value="1"/>
</dbReference>
<evidence type="ECO:0000259" key="24">
    <source>
        <dbReference type="PROSITE" id="PS50894"/>
    </source>
</evidence>
<comment type="subcellular location">
    <subcellularLocation>
        <location evidence="2">Cell membrane</location>
        <topology evidence="2">Multi-pass membrane protein</topology>
    </subcellularLocation>
</comment>
<dbReference type="Pfam" id="PF00512">
    <property type="entry name" value="HisKA"/>
    <property type="match status" value="1"/>
</dbReference>
<comment type="function">
    <text evidence="16">Member of the two-component regulatory system BvgS/BvgA. Phosphorylates BvgA via a four-step phosphorelay in response to environmental signals.</text>
</comment>
<evidence type="ECO:0000256" key="12">
    <source>
        <dbReference type="ARBA" id="ARBA00022989"/>
    </source>
</evidence>
<dbReference type="Gene3D" id="3.30.450.20">
    <property type="entry name" value="PAS domain"/>
    <property type="match status" value="1"/>
</dbReference>
<comment type="caution">
    <text evidence="25">The sequence shown here is derived from an EMBL/GenBank/DDBJ whole genome shotgun (WGS) entry which is preliminary data.</text>
</comment>
<dbReference type="GO" id="GO:0000155">
    <property type="term" value="F:phosphorelay sensor kinase activity"/>
    <property type="evidence" value="ECO:0007669"/>
    <property type="project" value="InterPro"/>
</dbReference>
<dbReference type="InterPro" id="IPR003594">
    <property type="entry name" value="HATPase_dom"/>
</dbReference>
<dbReference type="Pfam" id="PF08448">
    <property type="entry name" value="PAS_4"/>
    <property type="match status" value="1"/>
</dbReference>
<dbReference type="InterPro" id="IPR003018">
    <property type="entry name" value="GAF"/>
</dbReference>
<evidence type="ECO:0000256" key="15">
    <source>
        <dbReference type="ARBA" id="ARBA00023136"/>
    </source>
</evidence>
<evidence type="ECO:0000256" key="2">
    <source>
        <dbReference type="ARBA" id="ARBA00004651"/>
    </source>
</evidence>
<dbReference type="NCBIfam" id="TIGR00229">
    <property type="entry name" value="sensory_box"/>
    <property type="match status" value="1"/>
</dbReference>
<evidence type="ECO:0000313" key="26">
    <source>
        <dbReference type="Proteomes" id="UP000238589"/>
    </source>
</evidence>
<dbReference type="InterPro" id="IPR035965">
    <property type="entry name" value="PAS-like_dom_sf"/>
</dbReference>
<feature type="compositionally biased region" description="Low complexity" evidence="20">
    <location>
        <begin position="820"/>
        <end position="832"/>
    </location>
</feature>
<dbReference type="GO" id="GO:0005524">
    <property type="term" value="F:ATP binding"/>
    <property type="evidence" value="ECO:0007669"/>
    <property type="project" value="UniProtKB-KW"/>
</dbReference>
<dbReference type="EMBL" id="PVLQ01000022">
    <property type="protein sequence ID" value="PRD65963.1"/>
    <property type="molecule type" value="Genomic_DNA"/>
</dbReference>
<dbReference type="PROSITE" id="PS50113">
    <property type="entry name" value="PAC"/>
    <property type="match status" value="1"/>
</dbReference>
<dbReference type="PANTHER" id="PTHR45339:SF1">
    <property type="entry name" value="HYBRID SIGNAL TRANSDUCTION HISTIDINE KINASE J"/>
    <property type="match status" value="1"/>
</dbReference>
<evidence type="ECO:0000256" key="19">
    <source>
        <dbReference type="PROSITE-ProRule" id="PRU00169"/>
    </source>
</evidence>
<proteinExistence type="predicted"/>
<feature type="modified residue" description="Phosphohistidine" evidence="18">
    <location>
        <position position="904"/>
    </location>
</feature>
<dbReference type="Gene3D" id="3.30.450.40">
    <property type="match status" value="1"/>
</dbReference>
<dbReference type="Pfam" id="PF02518">
    <property type="entry name" value="HATPase_c"/>
    <property type="match status" value="1"/>
</dbReference>
<dbReference type="CDD" id="cd17546">
    <property type="entry name" value="REC_hyHK_CKI1_RcsC-like"/>
    <property type="match status" value="1"/>
</dbReference>
<feature type="modified residue" description="4-aspartylphosphate" evidence="19">
    <location>
        <position position="747"/>
    </location>
</feature>
<dbReference type="SUPFAM" id="SSF47226">
    <property type="entry name" value="Histidine-containing phosphotransfer domain, HPT domain"/>
    <property type="match status" value="1"/>
</dbReference>
<dbReference type="InterPro" id="IPR000700">
    <property type="entry name" value="PAS-assoc_C"/>
</dbReference>
<keyword evidence="12" id="KW-1133">Transmembrane helix</keyword>
<dbReference type="InterPro" id="IPR001789">
    <property type="entry name" value="Sig_transdc_resp-reg_receiver"/>
</dbReference>
<evidence type="ECO:0000256" key="18">
    <source>
        <dbReference type="PROSITE-ProRule" id="PRU00110"/>
    </source>
</evidence>
<dbReference type="FunFam" id="3.30.565.10:FF:000010">
    <property type="entry name" value="Sensor histidine kinase RcsC"/>
    <property type="match status" value="1"/>
</dbReference>
<feature type="domain" description="PAC" evidence="23">
    <location>
        <begin position="191"/>
        <end position="244"/>
    </location>
</feature>
<keyword evidence="6" id="KW-0808">Transferase</keyword>
<dbReference type="SMART" id="SM00387">
    <property type="entry name" value="HATPase_c"/>
    <property type="match status" value="1"/>
</dbReference>
<dbReference type="SMART" id="SM00073">
    <property type="entry name" value="HPT"/>
    <property type="match status" value="1"/>
</dbReference>
<evidence type="ECO:0000256" key="3">
    <source>
        <dbReference type="ARBA" id="ARBA00012438"/>
    </source>
</evidence>
<evidence type="ECO:0000256" key="13">
    <source>
        <dbReference type="ARBA" id="ARBA00023012"/>
    </source>
</evidence>
<dbReference type="Gene3D" id="3.40.50.2300">
    <property type="match status" value="1"/>
</dbReference>
<dbReference type="CDD" id="cd16922">
    <property type="entry name" value="HATPase_EvgS-ArcB-TorS-like"/>
    <property type="match status" value="1"/>
</dbReference>
<organism evidence="25 26">
    <name type="scientific">Malikia granosa</name>
    <dbReference type="NCBI Taxonomy" id="263067"/>
    <lineage>
        <taxon>Bacteria</taxon>
        <taxon>Pseudomonadati</taxon>
        <taxon>Pseudomonadota</taxon>
        <taxon>Betaproteobacteria</taxon>
        <taxon>Burkholderiales</taxon>
        <taxon>Comamonadaceae</taxon>
        <taxon>Malikia</taxon>
    </lineage>
</organism>
<feature type="domain" description="HPt" evidence="24">
    <location>
        <begin position="865"/>
        <end position="959"/>
    </location>
</feature>
<evidence type="ECO:0000256" key="10">
    <source>
        <dbReference type="ARBA" id="ARBA00022777"/>
    </source>
</evidence>
<feature type="region of interest" description="Disordered" evidence="20">
    <location>
        <begin position="818"/>
        <end position="837"/>
    </location>
</feature>
<dbReference type="InterPro" id="IPR029016">
    <property type="entry name" value="GAF-like_dom_sf"/>
</dbReference>
<dbReference type="OrthoDB" id="8552871at2"/>
<dbReference type="InterPro" id="IPR011006">
    <property type="entry name" value="CheY-like_superfamily"/>
</dbReference>
<dbReference type="InterPro" id="IPR005467">
    <property type="entry name" value="His_kinase_dom"/>
</dbReference>
<evidence type="ECO:0000313" key="25">
    <source>
        <dbReference type="EMBL" id="PRD65963.1"/>
    </source>
</evidence>
<keyword evidence="11" id="KW-0067">ATP-binding</keyword>
<evidence type="ECO:0000256" key="20">
    <source>
        <dbReference type="SAM" id="MobiDB-lite"/>
    </source>
</evidence>
<evidence type="ECO:0000256" key="5">
    <source>
        <dbReference type="ARBA" id="ARBA00022553"/>
    </source>
</evidence>
<feature type="domain" description="Histidine kinase" evidence="21">
    <location>
        <begin position="435"/>
        <end position="656"/>
    </location>
</feature>
<dbReference type="InterPro" id="IPR008207">
    <property type="entry name" value="Sig_transdc_His_kin_Hpt_dom"/>
</dbReference>
<dbReference type="AlphaFoldDB" id="A0A2S9K673"/>
<keyword evidence="7" id="KW-0812">Transmembrane</keyword>
<keyword evidence="4" id="KW-1003">Cell membrane</keyword>
<feature type="domain" description="Response regulatory" evidence="22">
    <location>
        <begin position="698"/>
        <end position="814"/>
    </location>
</feature>
<keyword evidence="14" id="KW-0843">Virulence</keyword>
<dbReference type="Proteomes" id="UP000238589">
    <property type="component" value="Unassembled WGS sequence"/>
</dbReference>
<dbReference type="SMART" id="SM00448">
    <property type="entry name" value="REC"/>
    <property type="match status" value="1"/>
</dbReference>
<evidence type="ECO:0000256" key="7">
    <source>
        <dbReference type="ARBA" id="ARBA00022692"/>
    </source>
</evidence>
<name>A0A2S9K673_9BURK</name>
<dbReference type="SMART" id="SM00388">
    <property type="entry name" value="HisKA"/>
    <property type="match status" value="1"/>
</dbReference>
<dbReference type="PRINTS" id="PR00344">
    <property type="entry name" value="BCTRLSENSOR"/>
</dbReference>
<dbReference type="PROSITE" id="PS50110">
    <property type="entry name" value="RESPONSE_REGULATORY"/>
    <property type="match status" value="1"/>
</dbReference>
<dbReference type="InterPro" id="IPR036641">
    <property type="entry name" value="HPT_dom_sf"/>
</dbReference>
<dbReference type="SUPFAM" id="SSF52172">
    <property type="entry name" value="CheY-like"/>
    <property type="match status" value="1"/>
</dbReference>
<keyword evidence="9" id="KW-0547">Nucleotide-binding</keyword>
<dbReference type="Gene3D" id="1.20.120.160">
    <property type="entry name" value="HPT domain"/>
    <property type="match status" value="1"/>
</dbReference>
<keyword evidence="8" id="KW-0732">Signal</keyword>
<dbReference type="InterPro" id="IPR036097">
    <property type="entry name" value="HisK_dim/P_sf"/>
</dbReference>
<keyword evidence="13" id="KW-0902">Two-component regulatory system</keyword>
<dbReference type="PROSITE" id="PS50894">
    <property type="entry name" value="HPT"/>
    <property type="match status" value="1"/>
</dbReference>
<keyword evidence="15" id="KW-0472">Membrane</keyword>
<comment type="catalytic activity">
    <reaction evidence="1">
        <text>ATP + protein L-histidine = ADP + protein N-phospho-L-histidine.</text>
        <dbReference type="EC" id="2.7.13.3"/>
    </reaction>
</comment>
<dbReference type="SUPFAM" id="SSF55785">
    <property type="entry name" value="PYP-like sensor domain (PAS domain)"/>
    <property type="match status" value="1"/>
</dbReference>
<dbReference type="InterPro" id="IPR004358">
    <property type="entry name" value="Sig_transdc_His_kin-like_C"/>
</dbReference>
<dbReference type="GO" id="GO:0005886">
    <property type="term" value="C:plasma membrane"/>
    <property type="evidence" value="ECO:0007669"/>
    <property type="project" value="UniProtKB-SubCell"/>
</dbReference>
<keyword evidence="26" id="KW-1185">Reference proteome</keyword>
<dbReference type="Gene3D" id="1.10.287.130">
    <property type="match status" value="1"/>
</dbReference>
<evidence type="ECO:0000259" key="21">
    <source>
        <dbReference type="PROSITE" id="PS50109"/>
    </source>
</evidence>
<evidence type="ECO:0000256" key="8">
    <source>
        <dbReference type="ARBA" id="ARBA00022729"/>
    </source>
</evidence>
<evidence type="ECO:0000256" key="14">
    <source>
        <dbReference type="ARBA" id="ARBA00023026"/>
    </source>
</evidence>
<sequence>MNEVKISLLRNAHWSVLSASADILPLLGHAAADFISGRLSLQELIHPDDGDLAAQLFAPDGSQSSGVLSLRLRQADGRIRCIRASYDRTAAPTGEVRLELLLQDAKSLPRTLDDASLTANFRAMMENTDDFIYFKDRHHVFTGASQTLVTICSPAEHWTDLLGQTDYDVFPEALADHYYRLEKQVFAGLPVAHEVQPILHNDGRPGWVDNRKYPIRNAQGQIVGLFGVARDITRNIEAEQSEHKVQRALRLLSDCNFAMARADSETELLSEICRVVVDAGGYRMAWIGSAEQDAGKTVRPLVSWGSNDGYLADIRISWDADSPWGRGPTGEAIRSGRPQVNQDYLSNPRMEPWRQLALRHGYQSSIALPMVLPAVGTFGAMMVYAREADAFAPEEVSLLMELAYNVTFGVERLRERVRRFAAESASEAKSAFLANMSHEIRTPMNAVMGMTLLALRADPPPKVRDYLQKIQSSGRHLLGVINDILDISKLEAGKVALEQVEFDLEQVLEDVLSVIAEKAASKGLKLGIELASDLPLQLLGDPLRLEQVLINLADNAVKFTARGEIGISVSLQERRAEQVLLHFAVRDTGIGLSLEQRERLFQSFQQADSSITRKYGGSGLGLSISKRLAELMGGQIGVDSRPGAGSTFWFTARLGLGHASQGQHGSRLGLQDPLAPAATDRERATQALAPAADLRGARALVVEDNPLNQEVATEFLEALGLQVELAEDGAVALQKVQRQPYDIVLMDMQMPVMDGLSATREIRKLPGRQALPILAMTANAMAADRKRCLEAGMNDHIAKPIDPEQLLAKLRRWIKPAPRPAADAAPSPADAAPKPRPGVDAACWQALAQVAGLDSRLGLRQAAGRESLYLGLLARFVASQADAQDQLAQAIARADWEQAERAAHTLKGVAAQIGAQALSEAARRLEQALRQRQPASELESLRAAVASQLLPLNQAIAACLPRPADTGPAAGPDSRQWPPLRARLQGLLESCDTECLQLFEDHAGQIQAALGPERYARVAQAIRDFDFALALVELKQQP</sequence>
<dbReference type="CDD" id="cd00088">
    <property type="entry name" value="HPT"/>
    <property type="match status" value="1"/>
</dbReference>
<dbReference type="InterPro" id="IPR000014">
    <property type="entry name" value="PAS"/>
</dbReference>
<dbReference type="SUPFAM" id="SSF47384">
    <property type="entry name" value="Homodimeric domain of signal transducing histidine kinase"/>
    <property type="match status" value="1"/>
</dbReference>
<dbReference type="PROSITE" id="PS50109">
    <property type="entry name" value="HIS_KIN"/>
    <property type="match status" value="1"/>
</dbReference>
<evidence type="ECO:0000259" key="23">
    <source>
        <dbReference type="PROSITE" id="PS50113"/>
    </source>
</evidence>
<evidence type="ECO:0000256" key="11">
    <source>
        <dbReference type="ARBA" id="ARBA00022840"/>
    </source>
</evidence>
<dbReference type="PANTHER" id="PTHR45339">
    <property type="entry name" value="HYBRID SIGNAL TRANSDUCTION HISTIDINE KINASE J"/>
    <property type="match status" value="1"/>
</dbReference>
<accession>A0A2S9K673</accession>
<dbReference type="Pfam" id="PF00072">
    <property type="entry name" value="Response_reg"/>
    <property type="match status" value="1"/>
</dbReference>
<keyword evidence="10" id="KW-0418">Kinase</keyword>
<evidence type="ECO:0000256" key="16">
    <source>
        <dbReference type="ARBA" id="ARBA00058004"/>
    </source>
</evidence>
<evidence type="ECO:0000256" key="4">
    <source>
        <dbReference type="ARBA" id="ARBA00022475"/>
    </source>
</evidence>
<dbReference type="SUPFAM" id="SSF55874">
    <property type="entry name" value="ATPase domain of HSP90 chaperone/DNA topoisomerase II/histidine kinase"/>
    <property type="match status" value="1"/>
</dbReference>
<dbReference type="InterPro" id="IPR003661">
    <property type="entry name" value="HisK_dim/P_dom"/>
</dbReference>